<organism evidence="2 3">
    <name type="scientific">Hathewaya limosa</name>
    <name type="common">Clostridium limosum</name>
    <dbReference type="NCBI Taxonomy" id="1536"/>
    <lineage>
        <taxon>Bacteria</taxon>
        <taxon>Bacillati</taxon>
        <taxon>Bacillota</taxon>
        <taxon>Clostridia</taxon>
        <taxon>Eubacteriales</taxon>
        <taxon>Clostridiaceae</taxon>
        <taxon>Hathewaya</taxon>
    </lineage>
</organism>
<evidence type="ECO:0000313" key="3">
    <source>
        <dbReference type="Proteomes" id="UP001224418"/>
    </source>
</evidence>
<keyword evidence="1" id="KW-1133">Transmembrane helix</keyword>
<dbReference type="NCBIfam" id="TIGR02357">
    <property type="entry name" value="ECF_ThiT_YuaJ"/>
    <property type="match status" value="1"/>
</dbReference>
<dbReference type="EMBL" id="JAUSWN010000001">
    <property type="protein sequence ID" value="MDQ0478331.1"/>
    <property type="molecule type" value="Genomic_DNA"/>
</dbReference>
<evidence type="ECO:0000313" key="2">
    <source>
        <dbReference type="EMBL" id="MDQ0478331.1"/>
    </source>
</evidence>
<dbReference type="Pfam" id="PF09515">
    <property type="entry name" value="Thia_YuaJ"/>
    <property type="match status" value="1"/>
</dbReference>
<feature type="transmembrane region" description="Helical" evidence="1">
    <location>
        <begin position="112"/>
        <end position="129"/>
    </location>
</feature>
<sequence length="218" mass="24011">MPKELFSVPNILSVLIVLVLLLLFIRIKKVKLTTSSIVTIGLTIAIATVLGQFRLFKMPQGGSVTPGSLIPILLLSFIYGPEIGMLGGFILGILNLFLGGYVVHPIQLLLDYPLAFMMIGIGGFIKPNYSKDTPIQSHIKISLGILIAILGRLLCHFLSGIIFFSEYAKGQNPYIYSLVYNISFLSIEFIISCIIINLLPIKNLISNFNSVNKNKARI</sequence>
<dbReference type="Proteomes" id="UP001224418">
    <property type="component" value="Unassembled WGS sequence"/>
</dbReference>
<protein>
    <submittedName>
        <fullName evidence="2">Thiamine transporter</fullName>
    </submittedName>
</protein>
<feature type="transmembrane region" description="Helical" evidence="1">
    <location>
        <begin position="141"/>
        <end position="163"/>
    </location>
</feature>
<accession>A0ABU0JQ05</accession>
<comment type="caution">
    <text evidence="2">The sequence shown here is derived from an EMBL/GenBank/DDBJ whole genome shotgun (WGS) entry which is preliminary data.</text>
</comment>
<feature type="transmembrane region" description="Helical" evidence="1">
    <location>
        <begin position="37"/>
        <end position="55"/>
    </location>
</feature>
<dbReference type="RefSeq" id="WP_307354661.1">
    <property type="nucleotide sequence ID" value="NZ_BAAACJ010000024.1"/>
</dbReference>
<feature type="transmembrane region" description="Helical" evidence="1">
    <location>
        <begin position="175"/>
        <end position="199"/>
    </location>
</feature>
<keyword evidence="3" id="KW-1185">Reference proteome</keyword>
<name>A0ABU0JQ05_HATLI</name>
<keyword evidence="1" id="KW-0812">Transmembrane</keyword>
<reference evidence="2 3" key="1">
    <citation type="submission" date="2023-07" db="EMBL/GenBank/DDBJ databases">
        <title>Genomic Encyclopedia of Type Strains, Phase IV (KMG-IV): sequencing the most valuable type-strain genomes for metagenomic binning, comparative biology and taxonomic classification.</title>
        <authorList>
            <person name="Goeker M."/>
        </authorList>
    </citation>
    <scope>NUCLEOTIDE SEQUENCE [LARGE SCALE GENOMIC DNA]</scope>
    <source>
        <strain evidence="2 3">DSM 1400</strain>
    </source>
</reference>
<evidence type="ECO:0000256" key="1">
    <source>
        <dbReference type="SAM" id="Phobius"/>
    </source>
</evidence>
<dbReference type="Gene3D" id="1.10.1760.20">
    <property type="match status" value="1"/>
</dbReference>
<gene>
    <name evidence="2" type="ORF">QOZ93_000032</name>
</gene>
<dbReference type="InterPro" id="IPR012651">
    <property type="entry name" value="Thia_Transptr_ThiT"/>
</dbReference>
<feature type="transmembrane region" description="Helical" evidence="1">
    <location>
        <begin position="6"/>
        <end position="25"/>
    </location>
</feature>
<proteinExistence type="predicted"/>
<keyword evidence="1" id="KW-0472">Membrane</keyword>